<evidence type="ECO:0000256" key="5">
    <source>
        <dbReference type="PIRSR" id="PIRSR600101-2"/>
    </source>
</evidence>
<comment type="similarity">
    <text evidence="1">Belongs to the gamma-glutamyltransferase family.</text>
</comment>
<keyword evidence="6" id="KW-0378">Hydrolase</keyword>
<keyword evidence="2" id="KW-0325">Glycoprotein</keyword>
<proteinExistence type="inferred from homology"/>
<dbReference type="GO" id="GO:0103068">
    <property type="term" value="F:leukotriene C4 gamma-glutamyl transferase activity"/>
    <property type="evidence" value="ECO:0007669"/>
    <property type="project" value="UniProtKB-EC"/>
</dbReference>
<dbReference type="GO" id="GO:0036374">
    <property type="term" value="F:glutathione hydrolase activity"/>
    <property type="evidence" value="ECO:0007669"/>
    <property type="project" value="UniProtKB-UniRule"/>
</dbReference>
<dbReference type="PRINTS" id="PR01210">
    <property type="entry name" value="GGTRANSPTASE"/>
</dbReference>
<comment type="pathway">
    <text evidence="6">Sulfur metabolism; glutathione metabolism.</text>
</comment>
<reference evidence="8" key="2">
    <citation type="journal article" date="2007" name="PLoS Biol.">
        <title>Survey sequencing and comparative analysis of the elephant shark (Callorhinchus milii) genome.</title>
        <authorList>
            <person name="Venkatesh B."/>
            <person name="Kirkness E.F."/>
            <person name="Loh Y.H."/>
            <person name="Halpern A.L."/>
            <person name="Lee A.P."/>
            <person name="Johnson J."/>
            <person name="Dandona N."/>
            <person name="Viswanathan L.D."/>
            <person name="Tay A."/>
            <person name="Venter J.C."/>
            <person name="Strausberg R.L."/>
            <person name="Brenner S."/>
        </authorList>
    </citation>
    <scope>NUCLEOTIDE SEQUENCE [LARGE SCALE GENOMIC DNA]</scope>
</reference>
<keyword evidence="3" id="KW-1202">Platelet aggregation activating toxin</keyword>
<feature type="binding site" evidence="5">
    <location>
        <position position="463"/>
    </location>
    <ligand>
        <name>L-glutamate</name>
        <dbReference type="ChEBI" id="CHEBI:29985"/>
    </ligand>
</feature>
<accession>A0A4W3IMC3</accession>
<dbReference type="GeneTree" id="ENSGT00940000154601"/>
<dbReference type="EC" id="2.3.2.2" evidence="6"/>
<dbReference type="UniPathway" id="UPA00204"/>
<dbReference type="SUPFAM" id="SSF56235">
    <property type="entry name" value="N-terminal nucleophile aminohydrolases (Ntn hydrolases)"/>
    <property type="match status" value="1"/>
</dbReference>
<keyword evidence="6" id="KW-0808">Transferase</keyword>
<evidence type="ECO:0000313" key="7">
    <source>
        <dbReference type="Ensembl" id="ENSCMIP00000030297.1"/>
    </source>
</evidence>
<dbReference type="PANTHER" id="PTHR11686:SF56">
    <property type="entry name" value="GLUTATHIONE HYDROLASE 1 PROENZYME-RELATED"/>
    <property type="match status" value="1"/>
</dbReference>
<feature type="binding site" evidence="5">
    <location>
        <begin position="388"/>
        <end position="390"/>
    </location>
    <ligand>
        <name>L-glutamate</name>
        <dbReference type="ChEBI" id="CHEBI:29985"/>
    </ligand>
</feature>
<protein>
    <recommendedName>
        <fullName evidence="6">Glutathione hydrolase</fullName>
        <ecNumber evidence="6">2.3.2.2</ecNumber>
        <ecNumber evidence="6">3.4.19.13</ecNumber>
    </recommendedName>
    <alternativeName>
        <fullName evidence="6">Gamma-glutamyltransferase</fullName>
    </alternativeName>
    <alternativeName>
        <fullName evidence="6">Gamma-glutamyltranspeptidase</fullName>
    </alternativeName>
</protein>
<dbReference type="InterPro" id="IPR029055">
    <property type="entry name" value="Ntn_hydrolases_N"/>
</dbReference>
<comment type="subcellular location">
    <subcellularLocation>
        <location evidence="6">Membrane</location>
        <topology evidence="6">Single-pass type II membrane protein</topology>
    </subcellularLocation>
</comment>
<keyword evidence="6" id="KW-0012">Acyltransferase</keyword>
<dbReference type="GO" id="GO:0031179">
    <property type="term" value="P:peptide modification"/>
    <property type="evidence" value="ECO:0007669"/>
    <property type="project" value="TreeGrafter"/>
</dbReference>
<dbReference type="InterPro" id="IPR043138">
    <property type="entry name" value="GGT_lsub"/>
</dbReference>
<keyword evidence="3" id="KW-0800">Toxin</keyword>
<dbReference type="Pfam" id="PF01019">
    <property type="entry name" value="G_glu_transpept"/>
    <property type="match status" value="1"/>
</dbReference>
<comment type="function">
    <text evidence="6">Cleaves the gamma-glutamyl peptide bond of glutathione and glutathione conjugates.</text>
</comment>
<dbReference type="PANTHER" id="PTHR11686">
    <property type="entry name" value="GAMMA GLUTAMYL TRANSPEPTIDASE"/>
    <property type="match status" value="1"/>
</dbReference>
<evidence type="ECO:0000256" key="4">
    <source>
        <dbReference type="PIRSR" id="PIRSR600101-1"/>
    </source>
</evidence>
<dbReference type="Proteomes" id="UP000314986">
    <property type="component" value="Unassembled WGS sequence"/>
</dbReference>
<dbReference type="FunFam" id="3.60.20.40:FF:000001">
    <property type="entry name" value="Gamma-glutamyltranspeptidase 1"/>
    <property type="match status" value="1"/>
</dbReference>
<comment type="catalytic activity">
    <reaction evidence="6">
        <text>glutathione + H2O = L-cysteinylglycine + L-glutamate</text>
        <dbReference type="Rhea" id="RHEA:28807"/>
        <dbReference type="ChEBI" id="CHEBI:15377"/>
        <dbReference type="ChEBI" id="CHEBI:29985"/>
        <dbReference type="ChEBI" id="CHEBI:57925"/>
        <dbReference type="ChEBI" id="CHEBI:61694"/>
        <dbReference type="EC" id="3.4.19.13"/>
    </reaction>
</comment>
<dbReference type="NCBIfam" id="TIGR00066">
    <property type="entry name" value="g_glut_trans"/>
    <property type="match status" value="1"/>
</dbReference>
<feature type="active site" description="Nucleophile" evidence="4">
    <location>
        <position position="370"/>
    </location>
</feature>
<dbReference type="AlphaFoldDB" id="A0A4W3IMC3"/>
<dbReference type="GO" id="GO:0002682">
    <property type="term" value="P:regulation of immune system process"/>
    <property type="evidence" value="ECO:0007669"/>
    <property type="project" value="TreeGrafter"/>
</dbReference>
<evidence type="ECO:0000256" key="1">
    <source>
        <dbReference type="ARBA" id="ARBA00009381"/>
    </source>
</evidence>
<dbReference type="Ensembl" id="ENSCMIT00000030764.1">
    <property type="protein sequence ID" value="ENSCMIP00000030297.1"/>
    <property type="gene ID" value="ENSCMIG00000013037.1"/>
</dbReference>
<evidence type="ECO:0000256" key="3">
    <source>
        <dbReference type="ARBA" id="ARBA00084097"/>
    </source>
</evidence>
<dbReference type="Gene3D" id="1.10.246.130">
    <property type="match status" value="1"/>
</dbReference>
<evidence type="ECO:0000256" key="6">
    <source>
        <dbReference type="RuleBase" id="RU368068"/>
    </source>
</evidence>
<dbReference type="GO" id="GO:0050727">
    <property type="term" value="P:regulation of inflammatory response"/>
    <property type="evidence" value="ECO:0007669"/>
    <property type="project" value="TreeGrafter"/>
</dbReference>
<dbReference type="GO" id="GO:0005886">
    <property type="term" value="C:plasma membrane"/>
    <property type="evidence" value="ECO:0007669"/>
    <property type="project" value="TreeGrafter"/>
</dbReference>
<reference evidence="7" key="4">
    <citation type="submission" date="2025-08" db="UniProtKB">
        <authorList>
            <consortium name="Ensembl"/>
        </authorList>
    </citation>
    <scope>IDENTIFICATION</scope>
</reference>
<sequence length="557" mass="60872">ERKRKGLIGFITVTLVALCLILVLCFGTKSRQAGQAPHSFRNAVVATDAIKCSEIGRDILRRGSAVDAAIASLLCDGLINIHSVGIGGGFIMTIYDAQTGKKVEVINSREVAPGEAAQGLFTNDTRLSFKGGLSIAVPGEIRGYQLAHKRHGRLPWKLLFEPSIKLARDGFPVSAALGKAIKQYQQDIERDPALCEVFCNSNGKILQENDIIRFPKLAETYQILAEEGPDAFYTGSLSQQIVTDIRKAGGIITLKDLADYKAELSEDLLSFPLGDYTLVTPNAPSGGPVLGLTLNILKGELMSVYLHTFKFAFAKRSMMGDPRYVNITELISNMTSEYFASQLWDKITDNTTHPVSYYEPEFYTPDSHGTSHLSVVAQDGGAVSATSTINQYFGSNVRSVRNGIIFNDQMDDFSYPQVVIGSELPASEANSLQAGKRPLSSMCPAIILDKQHRVKMVVGASGGTKIISATALVIMNVLWFGYEVRRAVNEPRFHNQLLPDLTELDEDIEQAVRDGLRRRNHCVAHADSWAVVQAIVRSGAMWTAQSDPRKGGRPAGY</sequence>
<reference evidence="7" key="5">
    <citation type="submission" date="2025-09" db="UniProtKB">
        <authorList>
            <consortium name="Ensembl"/>
        </authorList>
    </citation>
    <scope>IDENTIFICATION</scope>
</reference>
<dbReference type="EC" id="3.4.19.13" evidence="6"/>
<feature type="binding site" evidence="5">
    <location>
        <position position="412"/>
    </location>
    <ligand>
        <name>L-glutamate</name>
        <dbReference type="ChEBI" id="CHEBI:29985"/>
    </ligand>
</feature>
<dbReference type="GO" id="GO:0006751">
    <property type="term" value="P:glutathione catabolic process"/>
    <property type="evidence" value="ECO:0007669"/>
    <property type="project" value="UniProtKB-UniRule"/>
</dbReference>
<dbReference type="InterPro" id="IPR043137">
    <property type="entry name" value="GGT_ssub_C"/>
</dbReference>
<feature type="binding site" evidence="5">
    <location>
        <begin position="440"/>
        <end position="441"/>
    </location>
    <ligand>
        <name>L-glutamate</name>
        <dbReference type="ChEBI" id="CHEBI:29985"/>
    </ligand>
</feature>
<name>A0A4W3IMC3_CALMI</name>
<keyword evidence="3" id="KW-1199">Hemostasis impairing toxin</keyword>
<dbReference type="InterPro" id="IPR000101">
    <property type="entry name" value="GGT_peptidase"/>
</dbReference>
<comment type="catalytic activity">
    <reaction evidence="6">
        <text>an N-terminal (5-L-glutamyl)-[peptide] + an alpha-amino acid = 5-L-glutamyl amino acid + an N-terminal L-alpha-aminoacyl-[peptide]</text>
        <dbReference type="Rhea" id="RHEA:23904"/>
        <dbReference type="Rhea" id="RHEA-COMP:9780"/>
        <dbReference type="Rhea" id="RHEA-COMP:9795"/>
        <dbReference type="ChEBI" id="CHEBI:77644"/>
        <dbReference type="ChEBI" id="CHEBI:78597"/>
        <dbReference type="ChEBI" id="CHEBI:78599"/>
        <dbReference type="ChEBI" id="CHEBI:78608"/>
        <dbReference type="EC" id="2.3.2.2"/>
    </reaction>
</comment>
<feature type="binding site" evidence="5">
    <location>
        <position position="109"/>
    </location>
    <ligand>
        <name>L-glutamate</name>
        <dbReference type="ChEBI" id="CHEBI:29985"/>
    </ligand>
</feature>
<keyword evidence="8" id="KW-1185">Reference proteome</keyword>
<comment type="catalytic activity">
    <reaction evidence="6">
        <text>an S-substituted glutathione + H2O = an S-substituted L-cysteinylglycine + L-glutamate</text>
        <dbReference type="Rhea" id="RHEA:59468"/>
        <dbReference type="ChEBI" id="CHEBI:15377"/>
        <dbReference type="ChEBI" id="CHEBI:29985"/>
        <dbReference type="ChEBI" id="CHEBI:90779"/>
        <dbReference type="ChEBI" id="CHEBI:143103"/>
        <dbReference type="EC" id="3.4.19.13"/>
    </reaction>
</comment>
<dbReference type="Gene3D" id="3.60.20.40">
    <property type="match status" value="1"/>
</dbReference>
<evidence type="ECO:0000256" key="2">
    <source>
        <dbReference type="ARBA" id="ARBA00023180"/>
    </source>
</evidence>
<evidence type="ECO:0000313" key="8">
    <source>
        <dbReference type="Proteomes" id="UP000314986"/>
    </source>
</evidence>
<reference evidence="8" key="3">
    <citation type="journal article" date="2014" name="Nature">
        <title>Elephant shark genome provides unique insights into gnathostome evolution.</title>
        <authorList>
            <consortium name="International Elephant Shark Genome Sequencing Consortium"/>
            <person name="Venkatesh B."/>
            <person name="Lee A.P."/>
            <person name="Ravi V."/>
            <person name="Maurya A.K."/>
            <person name="Lian M.M."/>
            <person name="Swann J.B."/>
            <person name="Ohta Y."/>
            <person name="Flajnik M.F."/>
            <person name="Sutoh Y."/>
            <person name="Kasahara M."/>
            <person name="Hoon S."/>
            <person name="Gangu V."/>
            <person name="Roy S.W."/>
            <person name="Irimia M."/>
            <person name="Korzh V."/>
            <person name="Kondrychyn I."/>
            <person name="Lim Z.W."/>
            <person name="Tay B.H."/>
            <person name="Tohari S."/>
            <person name="Kong K.W."/>
            <person name="Ho S."/>
            <person name="Lorente-Galdos B."/>
            <person name="Quilez J."/>
            <person name="Marques-Bonet T."/>
            <person name="Raney B.J."/>
            <person name="Ingham P.W."/>
            <person name="Tay A."/>
            <person name="Hillier L.W."/>
            <person name="Minx P."/>
            <person name="Boehm T."/>
            <person name="Wilson R.K."/>
            <person name="Brenner S."/>
            <person name="Warren W.C."/>
        </authorList>
    </citation>
    <scope>NUCLEOTIDE SEQUENCE [LARGE SCALE GENOMIC DNA]</scope>
</reference>
<organism evidence="7 8">
    <name type="scientific">Callorhinchus milii</name>
    <name type="common">Ghost shark</name>
    <dbReference type="NCBI Taxonomy" id="7868"/>
    <lineage>
        <taxon>Eukaryota</taxon>
        <taxon>Metazoa</taxon>
        <taxon>Chordata</taxon>
        <taxon>Craniata</taxon>
        <taxon>Vertebrata</taxon>
        <taxon>Chondrichthyes</taxon>
        <taxon>Holocephali</taxon>
        <taxon>Chimaeriformes</taxon>
        <taxon>Callorhinchidae</taxon>
        <taxon>Callorhinchus</taxon>
    </lineage>
</organism>
<reference evidence="8" key="1">
    <citation type="journal article" date="2006" name="Science">
        <title>Ancient noncoding elements conserved in the human genome.</title>
        <authorList>
            <person name="Venkatesh B."/>
            <person name="Kirkness E.F."/>
            <person name="Loh Y.H."/>
            <person name="Halpern A.L."/>
            <person name="Lee A.P."/>
            <person name="Johnson J."/>
            <person name="Dandona N."/>
            <person name="Viswanathan L.D."/>
            <person name="Tay A."/>
            <person name="Venter J.C."/>
            <person name="Strausberg R.L."/>
            <person name="Brenner S."/>
        </authorList>
    </citation>
    <scope>NUCLEOTIDE SEQUENCE [LARGE SCALE GENOMIC DNA]</scope>
</reference>